<geneLocation type="plasmid" evidence="2 3">
    <name>pPDG1</name>
</geneLocation>
<evidence type="ECO:0008006" key="4">
    <source>
        <dbReference type="Google" id="ProtNLM"/>
    </source>
</evidence>
<keyword evidence="1" id="KW-0732">Signal</keyword>
<accession>A0A076F3J0</accession>
<dbReference type="AlphaFoldDB" id="A0A076F3J0"/>
<proteinExistence type="predicted"/>
<keyword evidence="2" id="KW-0614">Plasmid</keyword>
<protein>
    <recommendedName>
        <fullName evidence="4">Secreted protein</fullName>
    </recommendedName>
</protein>
<reference evidence="2 3" key="1">
    <citation type="submission" date="2014-07" db="EMBL/GenBank/DDBJ databases">
        <title>Genome Sequence of Rhodococcus opacus Strain R7, a Biodegrader of Mono- and Polycyclic Aromatic Hydrocarbons.</title>
        <authorList>
            <person name="Di Gennaro P."/>
            <person name="Zampolli J."/>
            <person name="Presti I."/>
            <person name="Cappelletti M."/>
            <person name="D'Ursi P."/>
            <person name="Orro A."/>
            <person name="Mezzelani A."/>
            <person name="Milanesi L."/>
        </authorList>
    </citation>
    <scope>NUCLEOTIDE SEQUENCE [LARGE SCALE GENOMIC DNA]</scope>
    <source>
        <strain evidence="2 3">R7</strain>
        <plasmid evidence="2">pPDG1</plasmid>
    </source>
</reference>
<feature type="chain" id="PRO_5001711828" description="Secreted protein" evidence="1">
    <location>
        <begin position="30"/>
        <end position="139"/>
    </location>
</feature>
<organism evidence="2 3">
    <name type="scientific">Rhodococcus opacus</name>
    <name type="common">Nocardia opaca</name>
    <dbReference type="NCBI Taxonomy" id="37919"/>
    <lineage>
        <taxon>Bacteria</taxon>
        <taxon>Bacillati</taxon>
        <taxon>Actinomycetota</taxon>
        <taxon>Actinomycetes</taxon>
        <taxon>Mycobacteriales</taxon>
        <taxon>Nocardiaceae</taxon>
        <taxon>Rhodococcus</taxon>
    </lineage>
</organism>
<evidence type="ECO:0000313" key="3">
    <source>
        <dbReference type="Proteomes" id="UP000028488"/>
    </source>
</evidence>
<name>A0A076F3J0_RHOOP</name>
<dbReference type="EMBL" id="CP008948">
    <property type="protein sequence ID" value="AII10354.1"/>
    <property type="molecule type" value="Genomic_DNA"/>
</dbReference>
<evidence type="ECO:0000313" key="2">
    <source>
        <dbReference type="EMBL" id="AII10354.1"/>
    </source>
</evidence>
<sequence length="139" mass="14137">MTSTTLRTAVITIAAVPVLLIADIGTAHAYPAPTVEGGRGRIQVTAIPSSDLTHCYAKLDGGSFASPPFGGSGQSTSTLFQNVQPGPHIVETMCVNVMNLGSSFSLPVEVAAPNPILDTIDNALAGAGSSAMTTDPTLR</sequence>
<dbReference type="RefSeq" id="WP_128642451.1">
    <property type="nucleotide sequence ID" value="NZ_CP008948.1"/>
</dbReference>
<dbReference type="Proteomes" id="UP000028488">
    <property type="component" value="Plasmid pPDG1"/>
</dbReference>
<gene>
    <name evidence="2" type="ORF">EP51_39205</name>
</gene>
<feature type="signal peptide" evidence="1">
    <location>
        <begin position="1"/>
        <end position="29"/>
    </location>
</feature>
<evidence type="ECO:0000256" key="1">
    <source>
        <dbReference type="SAM" id="SignalP"/>
    </source>
</evidence>